<feature type="signal peptide" evidence="2">
    <location>
        <begin position="1"/>
        <end position="23"/>
    </location>
</feature>
<evidence type="ECO:0000259" key="3">
    <source>
        <dbReference type="Pfam" id="PF00129"/>
    </source>
</evidence>
<dbReference type="Gene3D" id="3.30.500.10">
    <property type="entry name" value="MHC class I-like antigen recognition-like"/>
    <property type="match status" value="1"/>
</dbReference>
<evidence type="ECO:0000313" key="5">
    <source>
        <dbReference type="Proteomes" id="UP001145742"/>
    </source>
</evidence>
<organism evidence="4 5">
    <name type="scientific">Willisornis vidua</name>
    <name type="common">Xingu scale-backed antbird</name>
    <dbReference type="NCBI Taxonomy" id="1566151"/>
    <lineage>
        <taxon>Eukaryota</taxon>
        <taxon>Metazoa</taxon>
        <taxon>Chordata</taxon>
        <taxon>Craniata</taxon>
        <taxon>Vertebrata</taxon>
        <taxon>Euteleostomi</taxon>
        <taxon>Archelosauria</taxon>
        <taxon>Archosauria</taxon>
        <taxon>Dinosauria</taxon>
        <taxon>Saurischia</taxon>
        <taxon>Theropoda</taxon>
        <taxon>Coelurosauria</taxon>
        <taxon>Aves</taxon>
        <taxon>Neognathae</taxon>
        <taxon>Neoaves</taxon>
        <taxon>Telluraves</taxon>
        <taxon>Australaves</taxon>
        <taxon>Passeriformes</taxon>
        <taxon>Thamnophilidae</taxon>
        <taxon>Willisornis</taxon>
    </lineage>
</organism>
<evidence type="ECO:0000256" key="2">
    <source>
        <dbReference type="SAM" id="SignalP"/>
    </source>
</evidence>
<reference evidence="4" key="1">
    <citation type="submission" date="2019-10" db="EMBL/GenBank/DDBJ databases">
        <authorList>
            <person name="Soares A.E.R."/>
            <person name="Aleixo A."/>
            <person name="Schneider P."/>
            <person name="Miyaki C.Y."/>
            <person name="Schneider M.P."/>
            <person name="Mello C."/>
            <person name="Vasconcelos A.T.R."/>
        </authorList>
    </citation>
    <scope>NUCLEOTIDE SEQUENCE</scope>
    <source>
        <tissue evidence="4">Muscle</tissue>
    </source>
</reference>
<evidence type="ECO:0000256" key="1">
    <source>
        <dbReference type="ARBA" id="ARBA00023180"/>
    </source>
</evidence>
<dbReference type="InterPro" id="IPR011161">
    <property type="entry name" value="MHC_I-like_Ag-recog"/>
</dbReference>
<dbReference type="EMBL" id="WHWB01006990">
    <property type="protein sequence ID" value="KAJ7428896.1"/>
    <property type="molecule type" value="Genomic_DNA"/>
</dbReference>
<feature type="chain" id="PRO_5045632242" description="MHC class I-like antigen recognition-like domain-containing protein" evidence="2">
    <location>
        <begin position="24"/>
        <end position="135"/>
    </location>
</feature>
<keyword evidence="2" id="KW-0732">Signal</keyword>
<keyword evidence="5" id="KW-1185">Reference proteome</keyword>
<dbReference type="Pfam" id="PF00129">
    <property type="entry name" value="MHC_I"/>
    <property type="match status" value="1"/>
</dbReference>
<dbReference type="Proteomes" id="UP001145742">
    <property type="component" value="Unassembled WGS sequence"/>
</dbReference>
<sequence length="135" mass="15297">MQSPHSCLLLFLFYFFLISGTWATMEDPFMVQYVGGCELYPNSTSRFFASVPYNGQDFLRFDTDNAIWTLSQDTNLSWFALAIYQEGNAFTEMLEIICVDNLKLLLHSGGRATLERQGETTLTLQHPPQTPGAKP</sequence>
<proteinExistence type="predicted"/>
<protein>
    <recommendedName>
        <fullName evidence="3">MHC class I-like antigen recognition-like domain-containing protein</fullName>
    </recommendedName>
</protein>
<dbReference type="SUPFAM" id="SSF54452">
    <property type="entry name" value="MHC antigen-recognition domain"/>
    <property type="match status" value="1"/>
</dbReference>
<gene>
    <name evidence="4" type="ORF">WISP_00504</name>
</gene>
<name>A0ABQ9E1D1_9PASS</name>
<accession>A0ABQ9E1D1</accession>
<comment type="caution">
    <text evidence="4">The sequence shown here is derived from an EMBL/GenBank/DDBJ whole genome shotgun (WGS) entry which is preliminary data.</text>
</comment>
<dbReference type="InterPro" id="IPR037055">
    <property type="entry name" value="MHC_I-like_Ag-recog_sf"/>
</dbReference>
<dbReference type="InterPro" id="IPR011162">
    <property type="entry name" value="MHC_I/II-like_Ag-recog"/>
</dbReference>
<evidence type="ECO:0000313" key="4">
    <source>
        <dbReference type="EMBL" id="KAJ7428896.1"/>
    </source>
</evidence>
<feature type="domain" description="MHC class I-like antigen recognition-like" evidence="3">
    <location>
        <begin position="27"/>
        <end position="109"/>
    </location>
</feature>
<keyword evidence="1" id="KW-0325">Glycoprotein</keyword>